<dbReference type="RefSeq" id="WP_145183307.1">
    <property type="nucleotide sequence ID" value="NZ_CP036266.1"/>
</dbReference>
<sequence length="285" mass="32674">MTEVAAEPIAEKLAELNLALSPEIHYRLGTVFSRTESMSLEQAIGEKYPLVKACEPVLLKALLEREQVLFVSLGELSFQKTIVILTNLRMLLFSTDRKQIPWQPYWAIYYSQISELQPVFMEQYKILLKDGSKLKFNYFPWQDRQNFQPVYSEAAKKVEEEGLDPPVSQSRENLCSNCFATVPKEGYECEACGATFWTPFSLCLRGFIFPPAGSLVVRTRRAALIDMVLYFLILSYVIFLQAQGNLTFAILMFVLTNGSYGDWMYKLAKRGLLLKEIRLEKQAVN</sequence>
<keyword evidence="1" id="KW-0812">Transmembrane</keyword>
<evidence type="ECO:0000256" key="1">
    <source>
        <dbReference type="SAM" id="Phobius"/>
    </source>
</evidence>
<keyword evidence="1" id="KW-1133">Transmembrane helix</keyword>
<keyword evidence="1" id="KW-0472">Membrane</keyword>
<name>A0A517PM83_9PLAN</name>
<protein>
    <recommendedName>
        <fullName evidence="4">YokE-like PH domain-containing protein</fullName>
    </recommendedName>
</protein>
<evidence type="ECO:0008006" key="4">
    <source>
        <dbReference type="Google" id="ProtNLM"/>
    </source>
</evidence>
<accession>A0A517PM83</accession>
<proteinExistence type="predicted"/>
<organism evidence="2 3">
    <name type="scientific">Gimesia chilikensis</name>
    <dbReference type="NCBI Taxonomy" id="2605989"/>
    <lineage>
        <taxon>Bacteria</taxon>
        <taxon>Pseudomonadati</taxon>
        <taxon>Planctomycetota</taxon>
        <taxon>Planctomycetia</taxon>
        <taxon>Planctomycetales</taxon>
        <taxon>Planctomycetaceae</taxon>
        <taxon>Gimesia</taxon>
    </lineage>
</organism>
<gene>
    <name evidence="2" type="ORF">HG66A1_22540</name>
</gene>
<keyword evidence="3" id="KW-1185">Reference proteome</keyword>
<dbReference type="EMBL" id="CP036266">
    <property type="protein sequence ID" value="QDT20468.1"/>
    <property type="molecule type" value="Genomic_DNA"/>
</dbReference>
<dbReference type="AlphaFoldDB" id="A0A517PM83"/>
<evidence type="ECO:0000313" key="2">
    <source>
        <dbReference type="EMBL" id="QDT20468.1"/>
    </source>
</evidence>
<dbReference type="OrthoDB" id="251792at2"/>
<feature type="transmembrane region" description="Helical" evidence="1">
    <location>
        <begin position="222"/>
        <end position="240"/>
    </location>
</feature>
<evidence type="ECO:0000313" key="3">
    <source>
        <dbReference type="Proteomes" id="UP000320421"/>
    </source>
</evidence>
<reference evidence="2 3" key="1">
    <citation type="submission" date="2019-02" db="EMBL/GenBank/DDBJ databases">
        <title>Deep-cultivation of Planctomycetes and their phenomic and genomic characterization uncovers novel biology.</title>
        <authorList>
            <person name="Wiegand S."/>
            <person name="Jogler M."/>
            <person name="Boedeker C."/>
            <person name="Pinto D."/>
            <person name="Vollmers J."/>
            <person name="Rivas-Marin E."/>
            <person name="Kohn T."/>
            <person name="Peeters S.H."/>
            <person name="Heuer A."/>
            <person name="Rast P."/>
            <person name="Oberbeckmann S."/>
            <person name="Bunk B."/>
            <person name="Jeske O."/>
            <person name="Meyerdierks A."/>
            <person name="Storesund J.E."/>
            <person name="Kallscheuer N."/>
            <person name="Luecker S."/>
            <person name="Lage O.M."/>
            <person name="Pohl T."/>
            <person name="Merkel B.J."/>
            <person name="Hornburger P."/>
            <person name="Mueller R.-W."/>
            <person name="Bruemmer F."/>
            <person name="Labrenz M."/>
            <person name="Spormann A.M."/>
            <person name="Op den Camp H."/>
            <person name="Overmann J."/>
            <person name="Amann R."/>
            <person name="Jetten M.S.M."/>
            <person name="Mascher T."/>
            <person name="Medema M.H."/>
            <person name="Devos D.P."/>
            <person name="Kaster A.-K."/>
            <person name="Ovreas L."/>
            <person name="Rohde M."/>
            <person name="Galperin M.Y."/>
            <person name="Jogler C."/>
        </authorList>
    </citation>
    <scope>NUCLEOTIDE SEQUENCE [LARGE SCALE GENOMIC DNA]</scope>
    <source>
        <strain evidence="2 3">HG66A1</strain>
    </source>
</reference>
<dbReference type="Proteomes" id="UP000320421">
    <property type="component" value="Chromosome"/>
</dbReference>